<comment type="similarity">
    <text evidence="2">Belongs to the EamA transporter family.</text>
</comment>
<dbReference type="RefSeq" id="WP_216244212.1">
    <property type="nucleotide sequence ID" value="NZ_JABACJ020000020.1"/>
</dbReference>
<accession>A0ABS6D8R9</accession>
<keyword evidence="3" id="KW-1003">Cell membrane</keyword>
<comment type="subcellular location">
    <subcellularLocation>
        <location evidence="1">Cell membrane</location>
        <topology evidence="1">Multi-pass membrane protein</topology>
    </subcellularLocation>
</comment>
<comment type="caution">
    <text evidence="9">The sequence shown here is derived from an EMBL/GenBank/DDBJ whole genome shotgun (WGS) entry which is preliminary data.</text>
</comment>
<dbReference type="InterPro" id="IPR051258">
    <property type="entry name" value="Diverse_Substrate_Transporter"/>
</dbReference>
<dbReference type="PANTHER" id="PTHR42920:SF5">
    <property type="entry name" value="EAMA DOMAIN-CONTAINING PROTEIN"/>
    <property type="match status" value="1"/>
</dbReference>
<dbReference type="Pfam" id="PF00892">
    <property type="entry name" value="EamA"/>
    <property type="match status" value="2"/>
</dbReference>
<feature type="transmembrane region" description="Helical" evidence="7">
    <location>
        <begin position="78"/>
        <end position="103"/>
    </location>
</feature>
<gene>
    <name evidence="9" type="ORF">HGO97_017430</name>
</gene>
<evidence type="ECO:0000256" key="4">
    <source>
        <dbReference type="ARBA" id="ARBA00022692"/>
    </source>
</evidence>
<feature type="domain" description="EamA" evidence="8">
    <location>
        <begin position="10"/>
        <end position="149"/>
    </location>
</feature>
<dbReference type="Proteomes" id="UP000723714">
    <property type="component" value="Unassembled WGS sequence"/>
</dbReference>
<evidence type="ECO:0000256" key="6">
    <source>
        <dbReference type="ARBA" id="ARBA00023136"/>
    </source>
</evidence>
<feature type="transmembrane region" description="Helical" evidence="7">
    <location>
        <begin position="250"/>
        <end position="270"/>
    </location>
</feature>
<keyword evidence="4 7" id="KW-0812">Transmembrane</keyword>
<evidence type="ECO:0000313" key="10">
    <source>
        <dbReference type="Proteomes" id="UP000723714"/>
    </source>
</evidence>
<keyword evidence="10" id="KW-1185">Reference proteome</keyword>
<dbReference type="EMBL" id="JABACJ020000020">
    <property type="protein sequence ID" value="MBU3877587.1"/>
    <property type="molecule type" value="Genomic_DNA"/>
</dbReference>
<feature type="transmembrane region" description="Helical" evidence="7">
    <location>
        <begin position="220"/>
        <end position="238"/>
    </location>
</feature>
<evidence type="ECO:0000256" key="7">
    <source>
        <dbReference type="SAM" id="Phobius"/>
    </source>
</evidence>
<evidence type="ECO:0000256" key="3">
    <source>
        <dbReference type="ARBA" id="ARBA00022475"/>
    </source>
</evidence>
<reference evidence="9 10" key="1">
    <citation type="submission" date="2021-06" db="EMBL/GenBank/DDBJ databases">
        <title>Faecalicatena sp. nov. isolated from porcine feces.</title>
        <authorList>
            <person name="Oh B.S."/>
            <person name="Lee J.H."/>
        </authorList>
    </citation>
    <scope>NUCLEOTIDE SEQUENCE [LARGE SCALE GENOMIC DNA]</scope>
    <source>
        <strain evidence="9 10">AGMB00832</strain>
    </source>
</reference>
<proteinExistence type="inferred from homology"/>
<feature type="transmembrane region" description="Helical" evidence="7">
    <location>
        <begin position="109"/>
        <end position="128"/>
    </location>
</feature>
<evidence type="ECO:0000313" key="9">
    <source>
        <dbReference type="EMBL" id="MBU3877587.1"/>
    </source>
</evidence>
<name>A0ABS6D8R9_9FIRM</name>
<dbReference type="PANTHER" id="PTHR42920">
    <property type="entry name" value="OS03G0707200 PROTEIN-RELATED"/>
    <property type="match status" value="1"/>
</dbReference>
<feature type="transmembrane region" description="Helical" evidence="7">
    <location>
        <begin position="188"/>
        <end position="208"/>
    </location>
</feature>
<protein>
    <submittedName>
        <fullName evidence="9">DMT family transporter</fullName>
    </submittedName>
</protein>
<keyword evidence="5 7" id="KW-1133">Transmembrane helix</keyword>
<evidence type="ECO:0000256" key="2">
    <source>
        <dbReference type="ARBA" id="ARBA00007362"/>
    </source>
</evidence>
<evidence type="ECO:0000259" key="8">
    <source>
        <dbReference type="Pfam" id="PF00892"/>
    </source>
</evidence>
<keyword evidence="6 7" id="KW-0472">Membrane</keyword>
<feature type="transmembrane region" description="Helical" evidence="7">
    <location>
        <begin position="38"/>
        <end position="57"/>
    </location>
</feature>
<feature type="transmembrane region" description="Helical" evidence="7">
    <location>
        <begin position="162"/>
        <end position="181"/>
    </location>
</feature>
<organism evidence="9 10">
    <name type="scientific">Faecalicatena faecalis</name>
    <dbReference type="NCBI Taxonomy" id="2726362"/>
    <lineage>
        <taxon>Bacteria</taxon>
        <taxon>Bacillati</taxon>
        <taxon>Bacillota</taxon>
        <taxon>Clostridia</taxon>
        <taxon>Lachnospirales</taxon>
        <taxon>Lachnospiraceae</taxon>
        <taxon>Faecalicatena</taxon>
    </lineage>
</organism>
<evidence type="ECO:0000256" key="5">
    <source>
        <dbReference type="ARBA" id="ARBA00022989"/>
    </source>
</evidence>
<sequence length="308" mass="33136">MSAKVKNDGMLVLTALIWGSAFVAQSVGMDYIGPFTFNSLRCLLGGLVLLPVIWFMGRRKSTEQSEESTDGSRADKKTLLIGGICCGLALAAASSLQQIGLVYTSAGKAGFITALYILIVPLLGLFLGKKVGIKIWAGVGLAVIGMYFLCIKEGFYISYGDFLVVICAFIFSLHILLIDYFSPKVDGIKLSCIQFWIAGVVCAVPMVLSERPKLEAVLSAYAPLIYAGVLSCGVAYTLQIIAQKNTDPTVASLILSLESVFAALAGWVIIHETLSSKELFGCLLVFAAIILAQLPEKRNAWSRQDDRG</sequence>
<dbReference type="InterPro" id="IPR000620">
    <property type="entry name" value="EamA_dom"/>
</dbReference>
<feature type="transmembrane region" description="Helical" evidence="7">
    <location>
        <begin position="135"/>
        <end position="156"/>
    </location>
</feature>
<evidence type="ECO:0000256" key="1">
    <source>
        <dbReference type="ARBA" id="ARBA00004651"/>
    </source>
</evidence>
<feature type="domain" description="EamA" evidence="8">
    <location>
        <begin position="159"/>
        <end position="291"/>
    </location>
</feature>